<dbReference type="PANTHER" id="PTHR22946">
    <property type="entry name" value="DIENELACTONE HYDROLASE DOMAIN-CONTAINING PROTEIN-RELATED"/>
    <property type="match status" value="1"/>
</dbReference>
<organism evidence="3 4">
    <name type="scientific">Citrobacter amalonaticus</name>
    <dbReference type="NCBI Taxonomy" id="35703"/>
    <lineage>
        <taxon>Bacteria</taxon>
        <taxon>Pseudomonadati</taxon>
        <taxon>Pseudomonadota</taxon>
        <taxon>Gammaproteobacteria</taxon>
        <taxon>Enterobacterales</taxon>
        <taxon>Enterobacteriaceae</taxon>
        <taxon>Citrobacter</taxon>
    </lineage>
</organism>
<reference evidence="3" key="1">
    <citation type="submission" date="2019-07" db="EMBL/GenBank/DDBJ databases">
        <title>KPC-2 carbapenem resistent Enterobacterales isolates from Germany.</title>
        <authorList>
            <person name="Yao Y."/>
            <person name="Falgenhauer L."/>
            <person name="Imirzalioglu C."/>
            <person name="Chakraborty T."/>
        </authorList>
    </citation>
    <scope>NUCLEOTIDE SEQUENCE</scope>
    <source>
        <strain evidence="3">CA13304</strain>
    </source>
</reference>
<dbReference type="InterPro" id="IPR002925">
    <property type="entry name" value="Dienelactn_hydro"/>
</dbReference>
<evidence type="ECO:0000259" key="2">
    <source>
        <dbReference type="Pfam" id="PF01738"/>
    </source>
</evidence>
<dbReference type="AlphaFoldDB" id="A0A8I0SZ25"/>
<dbReference type="Proteomes" id="UP000656723">
    <property type="component" value="Unassembled WGS sequence"/>
</dbReference>
<sequence length="241" mass="26191">MKVDIVISDRRIANTPALWFRPADGSASRRPLIVLFHRFMASRELDANLGYMLAKAGYSVVCPQAALHGVKDDATRRAASFWQILQHTLDELPVLIAACQQDNLGDITRLGLLGTSMGGFAVLGAMTRYPGIQAGAAYMASGYFTDAIPAIHPPSGNMTADCLCGLAPYDVAGKEAILAQQPLFLWHGEQDTIVDVQYTERLREAINSDSLTCIIDPQAGHKITQSSVEEGLLFFRQSLPV</sequence>
<name>A0A8I0SZ25_CITAM</name>
<evidence type="ECO:0000313" key="4">
    <source>
        <dbReference type="Proteomes" id="UP000656723"/>
    </source>
</evidence>
<dbReference type="EMBL" id="VKME01000008">
    <property type="protein sequence ID" value="MBE0128250.1"/>
    <property type="molecule type" value="Genomic_DNA"/>
</dbReference>
<evidence type="ECO:0000256" key="1">
    <source>
        <dbReference type="ARBA" id="ARBA00022801"/>
    </source>
</evidence>
<feature type="domain" description="Dienelactone hydrolase" evidence="2">
    <location>
        <begin position="27"/>
        <end position="221"/>
    </location>
</feature>
<protein>
    <submittedName>
        <fullName evidence="3">Prolyl oligopeptidase family serine peptidase</fullName>
    </submittedName>
</protein>
<accession>A0A8I0SZ25</accession>
<comment type="caution">
    <text evidence="3">The sequence shown here is derived from an EMBL/GenBank/DDBJ whole genome shotgun (WGS) entry which is preliminary data.</text>
</comment>
<dbReference type="PANTHER" id="PTHR22946:SF9">
    <property type="entry name" value="POLYKETIDE TRANSFERASE AF380"/>
    <property type="match status" value="1"/>
</dbReference>
<keyword evidence="1" id="KW-0378">Hydrolase</keyword>
<evidence type="ECO:0000313" key="3">
    <source>
        <dbReference type="EMBL" id="MBE0128250.1"/>
    </source>
</evidence>
<gene>
    <name evidence="3" type="ORF">FOT72_09575</name>
</gene>
<dbReference type="Pfam" id="PF01738">
    <property type="entry name" value="DLH"/>
    <property type="match status" value="1"/>
</dbReference>
<dbReference type="InterPro" id="IPR050261">
    <property type="entry name" value="FrsA_esterase"/>
</dbReference>
<dbReference type="GO" id="GO:0052689">
    <property type="term" value="F:carboxylic ester hydrolase activity"/>
    <property type="evidence" value="ECO:0007669"/>
    <property type="project" value="UniProtKB-ARBA"/>
</dbReference>
<dbReference type="Gene3D" id="3.40.50.1820">
    <property type="entry name" value="alpha/beta hydrolase"/>
    <property type="match status" value="1"/>
</dbReference>
<dbReference type="InterPro" id="IPR029058">
    <property type="entry name" value="AB_hydrolase_fold"/>
</dbReference>
<proteinExistence type="predicted"/>
<dbReference type="SUPFAM" id="SSF53474">
    <property type="entry name" value="alpha/beta-Hydrolases"/>
    <property type="match status" value="1"/>
</dbReference>